<keyword evidence="1" id="KW-0472">Membrane</keyword>
<evidence type="ECO:0000313" key="3">
    <source>
        <dbReference type="Proteomes" id="UP000264492"/>
    </source>
</evidence>
<gene>
    <name evidence="2" type="ORF">DX914_14200</name>
</gene>
<evidence type="ECO:0000313" key="2">
    <source>
        <dbReference type="EMBL" id="RDZ27379.1"/>
    </source>
</evidence>
<protein>
    <recommendedName>
        <fullName evidence="4">Transmembrane protein</fullName>
    </recommendedName>
</protein>
<dbReference type="Proteomes" id="UP000264492">
    <property type="component" value="Unassembled WGS sequence"/>
</dbReference>
<dbReference type="RefSeq" id="WP_115859773.1">
    <property type="nucleotide sequence ID" value="NZ_QTSU01000002.1"/>
</dbReference>
<keyword evidence="1" id="KW-0812">Transmembrane</keyword>
<accession>A0A371K0C9</accession>
<dbReference type="EMBL" id="QTSU01000002">
    <property type="protein sequence ID" value="RDZ27379.1"/>
    <property type="molecule type" value="Genomic_DNA"/>
</dbReference>
<dbReference type="OrthoDB" id="5988656at2"/>
<reference evidence="2 3" key="1">
    <citation type="submission" date="2018-08" db="EMBL/GenBank/DDBJ databases">
        <title>Lysobacter sp. zong2l5, whole genome shotgun sequence.</title>
        <authorList>
            <person name="Zhang X."/>
            <person name="Feng G."/>
            <person name="Zhu H."/>
        </authorList>
    </citation>
    <scope>NUCLEOTIDE SEQUENCE [LARGE SCALE GENOMIC DNA]</scope>
    <source>
        <strain evidence="3">zong2l5</strain>
    </source>
</reference>
<keyword evidence="3" id="KW-1185">Reference proteome</keyword>
<sequence>MRQTAAPTARRADADAVDPRIEQALRYAVAIGAALVLLLPAARAFSAQIGWLPLWLLAMPLTAWWALHRFRLPLRAQDPVAAAAPRRRRAGAQARRRARPAVAGAAAVARAA</sequence>
<name>A0A371K0C9_9GAMM</name>
<keyword evidence="1" id="KW-1133">Transmembrane helix</keyword>
<organism evidence="2 3">
    <name type="scientific">Lysobacter silvisoli</name>
    <dbReference type="NCBI Taxonomy" id="2293254"/>
    <lineage>
        <taxon>Bacteria</taxon>
        <taxon>Pseudomonadati</taxon>
        <taxon>Pseudomonadota</taxon>
        <taxon>Gammaproteobacteria</taxon>
        <taxon>Lysobacterales</taxon>
        <taxon>Lysobacteraceae</taxon>
        <taxon>Lysobacter</taxon>
    </lineage>
</organism>
<feature type="transmembrane region" description="Helical" evidence="1">
    <location>
        <begin position="48"/>
        <end position="67"/>
    </location>
</feature>
<feature type="transmembrane region" description="Helical" evidence="1">
    <location>
        <begin position="24"/>
        <end position="42"/>
    </location>
</feature>
<evidence type="ECO:0000256" key="1">
    <source>
        <dbReference type="SAM" id="Phobius"/>
    </source>
</evidence>
<evidence type="ECO:0008006" key="4">
    <source>
        <dbReference type="Google" id="ProtNLM"/>
    </source>
</evidence>
<comment type="caution">
    <text evidence="2">The sequence shown here is derived from an EMBL/GenBank/DDBJ whole genome shotgun (WGS) entry which is preliminary data.</text>
</comment>
<proteinExistence type="predicted"/>
<dbReference type="AlphaFoldDB" id="A0A371K0C9"/>